<feature type="non-terminal residue" evidence="1">
    <location>
        <position position="1"/>
    </location>
</feature>
<evidence type="ECO:0000313" key="2">
    <source>
        <dbReference type="Proteomes" id="UP000789920"/>
    </source>
</evidence>
<accession>A0ACA9RQU6</accession>
<gene>
    <name evidence="1" type="ORF">RPERSI_LOCUS22166</name>
</gene>
<reference evidence="1" key="1">
    <citation type="submission" date="2021-06" db="EMBL/GenBank/DDBJ databases">
        <authorList>
            <person name="Kallberg Y."/>
            <person name="Tangrot J."/>
            <person name="Rosling A."/>
        </authorList>
    </citation>
    <scope>NUCLEOTIDE SEQUENCE</scope>
    <source>
        <strain evidence="1">MA461A</strain>
    </source>
</reference>
<proteinExistence type="predicted"/>
<comment type="caution">
    <text evidence="1">The sequence shown here is derived from an EMBL/GenBank/DDBJ whole genome shotgun (WGS) entry which is preliminary data.</text>
</comment>
<dbReference type="Proteomes" id="UP000789920">
    <property type="component" value="Unassembled WGS sequence"/>
</dbReference>
<feature type="non-terminal residue" evidence="1">
    <location>
        <position position="140"/>
    </location>
</feature>
<dbReference type="EMBL" id="CAJVQC010066497">
    <property type="protein sequence ID" value="CAG8806470.1"/>
    <property type="molecule type" value="Genomic_DNA"/>
</dbReference>
<protein>
    <submittedName>
        <fullName evidence="1">25915_t:CDS:1</fullName>
    </submittedName>
</protein>
<sequence length="140" mass="15905">YSLIKDDMPVPAIQLSSEGYFLFRCVFITPESFDSDAALAAAFDSNACNRYITEPSEKNGSYYNGYFTLPLNSNFKLLLLRNSVVFTMRPFNSSSQIMFKAFDSDYINRKNNVNGTFSPDNSPFSQSITQLNTYEFKQGQ</sequence>
<name>A0ACA9RQU6_9GLOM</name>
<keyword evidence="2" id="KW-1185">Reference proteome</keyword>
<evidence type="ECO:0000313" key="1">
    <source>
        <dbReference type="EMBL" id="CAG8806470.1"/>
    </source>
</evidence>
<organism evidence="1 2">
    <name type="scientific">Racocetra persica</name>
    <dbReference type="NCBI Taxonomy" id="160502"/>
    <lineage>
        <taxon>Eukaryota</taxon>
        <taxon>Fungi</taxon>
        <taxon>Fungi incertae sedis</taxon>
        <taxon>Mucoromycota</taxon>
        <taxon>Glomeromycotina</taxon>
        <taxon>Glomeromycetes</taxon>
        <taxon>Diversisporales</taxon>
        <taxon>Gigasporaceae</taxon>
        <taxon>Racocetra</taxon>
    </lineage>
</organism>